<dbReference type="AlphaFoldDB" id="A0A6A4HC34"/>
<keyword evidence="3" id="KW-1185">Reference proteome</keyword>
<dbReference type="Proteomes" id="UP000799118">
    <property type="component" value="Unassembled WGS sequence"/>
</dbReference>
<reference evidence="2" key="1">
    <citation type="journal article" date="2019" name="Environ. Microbiol.">
        <title>Fungal ecological strategies reflected in gene transcription - a case study of two litter decomposers.</title>
        <authorList>
            <person name="Barbi F."/>
            <person name="Kohler A."/>
            <person name="Barry K."/>
            <person name="Baskaran P."/>
            <person name="Daum C."/>
            <person name="Fauchery L."/>
            <person name="Ihrmark K."/>
            <person name="Kuo A."/>
            <person name="LaButti K."/>
            <person name="Lipzen A."/>
            <person name="Morin E."/>
            <person name="Grigoriev I.V."/>
            <person name="Henrissat B."/>
            <person name="Lindahl B."/>
            <person name="Martin F."/>
        </authorList>
    </citation>
    <scope>NUCLEOTIDE SEQUENCE</scope>
    <source>
        <strain evidence="2">JB14</strain>
    </source>
</reference>
<feature type="chain" id="PRO_5025606743" description="Cupredoxin" evidence="1">
    <location>
        <begin position="26"/>
        <end position="365"/>
    </location>
</feature>
<proteinExistence type="predicted"/>
<sequence length="365" mass="37391">MFSYKTSAFAALVGISLAAIPLVRSATIDVTVGALNGTVIAYTPSYVNASVGDVVRFTFQQKNHTVTQSSFSSPCSPLAGGFDSGFVPVEANATSGFQTAELTIQNTDPVWVYCRQTGHCEDGMVFAVNPGSEAKFAAFQAAAMGSNSTTNSTSTAAASAVTVTATVTASSGDTVTTTYGSYPGSVAPTAATSTDHLIIVGNNGTLTYSPSNITAQIGDTVTFQFHQKNHTVTQSSFADPCTALSASSAGTVSFDSGFMPVATNATTFPTMTIQINDTKPIWGYCRQSNPVSHCESGMVFSINAVENSTSSFEAFQAKALSLNSSLSSPSSASSSNNSASSISPIRDAGIAFAAVVLSSVVGALL</sequence>
<dbReference type="OrthoDB" id="1921208at2759"/>
<evidence type="ECO:0008006" key="4">
    <source>
        <dbReference type="Google" id="ProtNLM"/>
    </source>
</evidence>
<dbReference type="InterPro" id="IPR008972">
    <property type="entry name" value="Cupredoxin"/>
</dbReference>
<dbReference type="PANTHER" id="PTHR34883:SF15">
    <property type="entry name" value="EXTRACELLULAR SERINE-RICH PROTEIN"/>
    <property type="match status" value="1"/>
</dbReference>
<evidence type="ECO:0000313" key="3">
    <source>
        <dbReference type="Proteomes" id="UP000799118"/>
    </source>
</evidence>
<gene>
    <name evidence="2" type="ORF">BT96DRAFT_942156</name>
</gene>
<keyword evidence="1" id="KW-0732">Signal</keyword>
<protein>
    <recommendedName>
        <fullName evidence="4">Cupredoxin</fullName>
    </recommendedName>
</protein>
<organism evidence="2 3">
    <name type="scientific">Gymnopus androsaceus JB14</name>
    <dbReference type="NCBI Taxonomy" id="1447944"/>
    <lineage>
        <taxon>Eukaryota</taxon>
        <taxon>Fungi</taxon>
        <taxon>Dikarya</taxon>
        <taxon>Basidiomycota</taxon>
        <taxon>Agaricomycotina</taxon>
        <taxon>Agaricomycetes</taxon>
        <taxon>Agaricomycetidae</taxon>
        <taxon>Agaricales</taxon>
        <taxon>Marasmiineae</taxon>
        <taxon>Omphalotaceae</taxon>
        <taxon>Gymnopus</taxon>
    </lineage>
</organism>
<dbReference type="SUPFAM" id="SSF49503">
    <property type="entry name" value="Cupredoxins"/>
    <property type="match status" value="2"/>
</dbReference>
<dbReference type="EMBL" id="ML769524">
    <property type="protein sequence ID" value="KAE9395852.1"/>
    <property type="molecule type" value="Genomic_DNA"/>
</dbReference>
<feature type="signal peptide" evidence="1">
    <location>
        <begin position="1"/>
        <end position="25"/>
    </location>
</feature>
<dbReference type="PANTHER" id="PTHR34883">
    <property type="entry name" value="SERINE-RICH PROTEIN, PUTATIVE-RELATED-RELATED"/>
    <property type="match status" value="1"/>
</dbReference>
<accession>A0A6A4HC34</accession>
<name>A0A6A4HC34_9AGAR</name>
<dbReference type="Gene3D" id="2.60.40.420">
    <property type="entry name" value="Cupredoxins - blue copper proteins"/>
    <property type="match status" value="2"/>
</dbReference>
<dbReference type="CDD" id="cd00920">
    <property type="entry name" value="Cupredoxin"/>
    <property type="match status" value="2"/>
</dbReference>
<evidence type="ECO:0000313" key="2">
    <source>
        <dbReference type="EMBL" id="KAE9395852.1"/>
    </source>
</evidence>
<evidence type="ECO:0000256" key="1">
    <source>
        <dbReference type="SAM" id="SignalP"/>
    </source>
</evidence>
<dbReference type="InterPro" id="IPR052953">
    <property type="entry name" value="Ser-rich/MCO-related"/>
</dbReference>